<dbReference type="KEGG" id="vg:55412303"/>
<reference evidence="1 2" key="1">
    <citation type="journal article" date="2013" name="PLoS Genet.">
        <title>Expanding the Marine Virosphere Using Metagenomics.</title>
        <authorList>
            <person name="Mizuno C.M."/>
            <person name="Rodriguez-Valera F."/>
            <person name="Kimes N.E."/>
            <person name="Ghai R."/>
        </authorList>
    </citation>
    <scope>NUCLEOTIDE SEQUENCE [LARGE SCALE GENOMIC DNA]</scope>
    <source>
        <strain evidence="1">UvMED-CGR-U-MedDCM-OCT-S39-C11</strain>
    </source>
</reference>
<evidence type="ECO:0000313" key="1">
    <source>
        <dbReference type="EMBL" id="BAQ94471.1"/>
    </source>
</evidence>
<accession>A0A6S4P7X1</accession>
<keyword evidence="2" id="KW-1185">Reference proteome</keyword>
<dbReference type="EMBL" id="AP013549">
    <property type="protein sequence ID" value="BAQ94471.1"/>
    <property type="molecule type" value="Genomic_DNA"/>
</dbReference>
<name>A0A6S4P7X1_9CAUD</name>
<organism evidence="1 2">
    <name type="scientific">uncultured phage_MedDCM-OCT-S39-C11</name>
    <dbReference type="NCBI Taxonomy" id="2740805"/>
    <lineage>
        <taxon>Viruses</taxon>
        <taxon>Duplodnaviria</taxon>
        <taxon>Heunggongvirae</taxon>
        <taxon>Uroviricota</taxon>
        <taxon>Caudoviricetes</taxon>
        <taxon>Autographivirales</taxon>
        <taxon>Krakvirus</taxon>
        <taxon>Krakvirus S39C11</taxon>
    </lineage>
</organism>
<dbReference type="Proteomes" id="UP000505326">
    <property type="component" value="Segment"/>
</dbReference>
<evidence type="ECO:0000313" key="2">
    <source>
        <dbReference type="Proteomes" id="UP000505326"/>
    </source>
</evidence>
<sequence length="103" mass="11823">MKTQLFEVPGSLRVERQEPREGPTPIYVAWKPGTSQTFRERSPLLKFIAWPASTPTGRRFRDWLDELQQAPSRPSEVDMARIKAEGFGPEAHEEPNDNTKMIT</sequence>
<protein>
    <submittedName>
        <fullName evidence="1">Unnamed protein product</fullName>
    </submittedName>
</protein>
<dbReference type="RefSeq" id="YP_009777968.1">
    <property type="nucleotide sequence ID" value="NC_047708.1"/>
</dbReference>
<dbReference type="GeneID" id="55412303"/>
<proteinExistence type="predicted"/>